<dbReference type="Proteomes" id="UP000238348">
    <property type="component" value="Chromosome"/>
</dbReference>
<evidence type="ECO:0008006" key="3">
    <source>
        <dbReference type="Google" id="ProtNLM"/>
    </source>
</evidence>
<dbReference type="InterPro" id="IPR011990">
    <property type="entry name" value="TPR-like_helical_dom_sf"/>
</dbReference>
<accession>A0A2L0F3M2</accession>
<dbReference type="OrthoDB" id="5523707at2"/>
<name>A0A2L0F3M2_SORCE</name>
<evidence type="ECO:0000313" key="1">
    <source>
        <dbReference type="EMBL" id="AUX46165.1"/>
    </source>
</evidence>
<proteinExistence type="predicted"/>
<dbReference type="RefSeq" id="WP_104984418.1">
    <property type="nucleotide sequence ID" value="NZ_CP012673.1"/>
</dbReference>
<dbReference type="AlphaFoldDB" id="A0A2L0F3M2"/>
<organism evidence="1 2">
    <name type="scientific">Sorangium cellulosum</name>
    <name type="common">Polyangium cellulosum</name>
    <dbReference type="NCBI Taxonomy" id="56"/>
    <lineage>
        <taxon>Bacteria</taxon>
        <taxon>Pseudomonadati</taxon>
        <taxon>Myxococcota</taxon>
        <taxon>Polyangia</taxon>
        <taxon>Polyangiales</taxon>
        <taxon>Polyangiaceae</taxon>
        <taxon>Sorangium</taxon>
    </lineage>
</organism>
<dbReference type="Gene3D" id="1.25.40.10">
    <property type="entry name" value="Tetratricopeptide repeat domain"/>
    <property type="match status" value="1"/>
</dbReference>
<dbReference type="EMBL" id="CP012673">
    <property type="protein sequence ID" value="AUX46165.1"/>
    <property type="molecule type" value="Genomic_DNA"/>
</dbReference>
<sequence length="441" mass="46661">MDPITLAAERFRRQWQAFWSPPPGHERRGPPALRVRTGPSDRKDWLKALRWMEWQPDNRHPFVVVEAPFTGEKAYVAAIAERLEHDLAALRDGLAQDGLTLPPLASSQGPIDEARLRRRLVEAGQTVAGVLDGLVVVLAPARVDQAPAYRDLIARLVPASNGTTLRLAALDVPGSDLVALLPEGARFEVDQAALLDALKQMGGDGAPAPADGRPKLAPHQKDAVERALGRKIASEDTGASLRRLLLDGGKAMQDGAFKLAVRKLRAARMLCHLSGLGQEEAAASIALGSAAHAAGDPRAALAAFRQGKSLALAAGHRLLGAHAALGEAGVLLAAKRLAEARDVYAEVARLGEEASALVLEAMRMHGECSRLEGHPALARRAWEDALAFAESLEPGVRRTTSYAAAGASLAELLRNAGRPAEALATELRVQQLGATGKSGSA</sequence>
<gene>
    <name evidence="1" type="ORF">SOCE26_076700</name>
</gene>
<dbReference type="SUPFAM" id="SSF48452">
    <property type="entry name" value="TPR-like"/>
    <property type="match status" value="1"/>
</dbReference>
<evidence type="ECO:0000313" key="2">
    <source>
        <dbReference type="Proteomes" id="UP000238348"/>
    </source>
</evidence>
<protein>
    <recommendedName>
        <fullName evidence="3">MalT-like TPR region domain-containing protein</fullName>
    </recommendedName>
</protein>
<reference evidence="1 2" key="1">
    <citation type="submission" date="2015-09" db="EMBL/GenBank/DDBJ databases">
        <title>Sorangium comparison.</title>
        <authorList>
            <person name="Zaburannyi N."/>
            <person name="Bunk B."/>
            <person name="Overmann J."/>
            <person name="Mueller R."/>
        </authorList>
    </citation>
    <scope>NUCLEOTIDE SEQUENCE [LARGE SCALE GENOMIC DNA]</scope>
    <source>
        <strain evidence="1 2">So ce26</strain>
    </source>
</reference>